<dbReference type="AlphaFoldDB" id="A0A1G2MTH3"/>
<evidence type="ECO:0000313" key="1">
    <source>
        <dbReference type="EMBL" id="OHA26539.1"/>
    </source>
</evidence>
<accession>A0A1G2MTH3</accession>
<proteinExistence type="predicted"/>
<evidence type="ECO:0000313" key="2">
    <source>
        <dbReference type="Proteomes" id="UP000177565"/>
    </source>
</evidence>
<sequence>MTTKLIEEQLHTLNQEVALLRSAVLSVVGSADTEGEYRPEFVSSVLARVHARVASHKFTNSKSFLALLRKKT</sequence>
<dbReference type="STRING" id="1802312.A3C06_03110"/>
<gene>
    <name evidence="1" type="ORF">A3C06_03110</name>
</gene>
<name>A0A1G2MTH3_9BACT</name>
<protein>
    <submittedName>
        <fullName evidence="1">Uncharacterized protein</fullName>
    </submittedName>
</protein>
<dbReference type="Proteomes" id="UP000177565">
    <property type="component" value="Unassembled WGS sequence"/>
</dbReference>
<organism evidence="1 2">
    <name type="scientific">Candidatus Taylorbacteria bacterium RIFCSPHIGHO2_02_FULL_46_13</name>
    <dbReference type="NCBI Taxonomy" id="1802312"/>
    <lineage>
        <taxon>Bacteria</taxon>
        <taxon>Candidatus Tayloriibacteriota</taxon>
    </lineage>
</organism>
<comment type="caution">
    <text evidence="1">The sequence shown here is derived from an EMBL/GenBank/DDBJ whole genome shotgun (WGS) entry which is preliminary data.</text>
</comment>
<reference evidence="1 2" key="1">
    <citation type="journal article" date="2016" name="Nat. Commun.">
        <title>Thousands of microbial genomes shed light on interconnected biogeochemical processes in an aquifer system.</title>
        <authorList>
            <person name="Anantharaman K."/>
            <person name="Brown C.T."/>
            <person name="Hug L.A."/>
            <person name="Sharon I."/>
            <person name="Castelle C.J."/>
            <person name="Probst A.J."/>
            <person name="Thomas B.C."/>
            <person name="Singh A."/>
            <person name="Wilkins M.J."/>
            <person name="Karaoz U."/>
            <person name="Brodie E.L."/>
            <person name="Williams K.H."/>
            <person name="Hubbard S.S."/>
            <person name="Banfield J.F."/>
        </authorList>
    </citation>
    <scope>NUCLEOTIDE SEQUENCE [LARGE SCALE GENOMIC DNA]</scope>
</reference>
<dbReference type="EMBL" id="MHRQ01000020">
    <property type="protein sequence ID" value="OHA26539.1"/>
    <property type="molecule type" value="Genomic_DNA"/>
</dbReference>